<protein>
    <submittedName>
        <fullName evidence="2">DUF3883 domain-containing protein</fullName>
    </submittedName>
</protein>
<proteinExistence type="predicted"/>
<keyword evidence="3" id="KW-1185">Reference proteome</keyword>
<dbReference type="Proteomes" id="UP001597106">
    <property type="component" value="Unassembled WGS sequence"/>
</dbReference>
<gene>
    <name evidence="2" type="ORF">ACFQ1T_09965</name>
</gene>
<feature type="domain" description="Protein NO VEIN C-terminal" evidence="1">
    <location>
        <begin position="138"/>
        <end position="223"/>
    </location>
</feature>
<evidence type="ECO:0000313" key="2">
    <source>
        <dbReference type="EMBL" id="MFD0930103.1"/>
    </source>
</evidence>
<dbReference type="InterPro" id="IPR024975">
    <property type="entry name" value="NOV_C"/>
</dbReference>
<dbReference type="RefSeq" id="WP_379076147.1">
    <property type="nucleotide sequence ID" value="NZ_JBHTJW010000002.1"/>
</dbReference>
<evidence type="ECO:0000259" key="1">
    <source>
        <dbReference type="Pfam" id="PF13020"/>
    </source>
</evidence>
<organism evidence="2 3">
    <name type="scientific">Methylophilus glucosoxydans</name>
    <dbReference type="NCBI Taxonomy" id="752553"/>
    <lineage>
        <taxon>Bacteria</taxon>
        <taxon>Pseudomonadati</taxon>
        <taxon>Pseudomonadota</taxon>
        <taxon>Betaproteobacteria</taxon>
        <taxon>Nitrosomonadales</taxon>
        <taxon>Methylophilaceae</taxon>
        <taxon>Methylophilus</taxon>
    </lineage>
</organism>
<reference evidence="3" key="1">
    <citation type="journal article" date="2019" name="Int. J. Syst. Evol. Microbiol.">
        <title>The Global Catalogue of Microorganisms (GCM) 10K type strain sequencing project: providing services to taxonomists for standard genome sequencing and annotation.</title>
        <authorList>
            <consortium name="The Broad Institute Genomics Platform"/>
            <consortium name="The Broad Institute Genome Sequencing Center for Infectious Disease"/>
            <person name="Wu L."/>
            <person name="Ma J."/>
        </authorList>
    </citation>
    <scope>NUCLEOTIDE SEQUENCE [LARGE SCALE GENOMIC DNA]</scope>
    <source>
        <strain evidence="3">CCUG 59685</strain>
    </source>
</reference>
<name>A0ABW3GIE2_9PROT</name>
<accession>A0ABW3GIE2</accession>
<evidence type="ECO:0000313" key="3">
    <source>
        <dbReference type="Proteomes" id="UP001597106"/>
    </source>
</evidence>
<sequence>MSKTITTQELVKLTAGGDDYIRTKLNVVKGLALRMDLNPDAPDAVVFGKGPRVEGRARLFLESGAVVPAYVKRGVNKWEYLGLFRATEIRYDKETIEYHLGNRKPEEVAGVLFLASVEEPKIAMIGGGFPDAATRKEIEDAAIKHVTNSLKKDGFQVDDRQNENLGYDLLAIKDTVTRFIEVKGTDNPEPRFFITRNESKFADENSEWFIYIVCMARRSPQLHVFTGREMRQKFSFSPLAWECNLAE</sequence>
<comment type="caution">
    <text evidence="2">The sequence shown here is derived from an EMBL/GenBank/DDBJ whole genome shotgun (WGS) entry which is preliminary data.</text>
</comment>
<dbReference type="EMBL" id="JBHTJW010000002">
    <property type="protein sequence ID" value="MFD0930103.1"/>
    <property type="molecule type" value="Genomic_DNA"/>
</dbReference>
<dbReference type="Pfam" id="PF13020">
    <property type="entry name" value="NOV_C"/>
    <property type="match status" value="1"/>
</dbReference>